<feature type="transmembrane region" description="Helical" evidence="6">
    <location>
        <begin position="163"/>
        <end position="187"/>
    </location>
</feature>
<keyword evidence="5 6" id="KW-0472">Membrane</keyword>
<keyword evidence="2" id="KW-1003">Cell membrane</keyword>
<evidence type="ECO:0000256" key="4">
    <source>
        <dbReference type="ARBA" id="ARBA00022989"/>
    </source>
</evidence>
<evidence type="ECO:0000313" key="7">
    <source>
        <dbReference type="EMBL" id="MCB8881166.1"/>
    </source>
</evidence>
<name>A0A963Z219_9PROT</name>
<gene>
    <name evidence="7" type="ORF">ACELLULO517_13040</name>
</gene>
<evidence type="ECO:0000256" key="1">
    <source>
        <dbReference type="ARBA" id="ARBA00004651"/>
    </source>
</evidence>
<dbReference type="RefSeq" id="WP_227307839.1">
    <property type="nucleotide sequence ID" value="NZ_JAESVA010000004.1"/>
</dbReference>
<comment type="subcellular location">
    <subcellularLocation>
        <location evidence="1">Cell membrane</location>
        <topology evidence="1">Multi-pass membrane protein</topology>
    </subcellularLocation>
</comment>
<keyword evidence="3 6" id="KW-0812">Transmembrane</keyword>
<dbReference type="AlphaFoldDB" id="A0A963Z219"/>
<evidence type="ECO:0000256" key="6">
    <source>
        <dbReference type="SAM" id="Phobius"/>
    </source>
</evidence>
<dbReference type="GO" id="GO:0005886">
    <property type="term" value="C:plasma membrane"/>
    <property type="evidence" value="ECO:0007669"/>
    <property type="project" value="UniProtKB-SubCell"/>
</dbReference>
<comment type="caution">
    <text evidence="7">The sequence shown here is derived from an EMBL/GenBank/DDBJ whole genome shotgun (WGS) entry which is preliminary data.</text>
</comment>
<feature type="transmembrane region" description="Helical" evidence="6">
    <location>
        <begin position="36"/>
        <end position="59"/>
    </location>
</feature>
<reference evidence="7 8" key="1">
    <citation type="journal article" date="2021" name="Microorganisms">
        <title>Acidisoma silvae sp. nov. and Acidisomacellulosilytica sp. nov., Two Acidophilic Bacteria Isolated from Decaying Wood, Hydrolyzing Cellulose and Producing Poly-3-hydroxybutyrate.</title>
        <authorList>
            <person name="Mieszkin S."/>
            <person name="Pouder E."/>
            <person name="Uroz S."/>
            <person name="Simon-Colin C."/>
            <person name="Alain K."/>
        </authorList>
    </citation>
    <scope>NUCLEOTIDE SEQUENCE [LARGE SCALE GENOMIC DNA]</scope>
    <source>
        <strain evidence="7 8">HW T5.17</strain>
    </source>
</reference>
<dbReference type="Proteomes" id="UP000721844">
    <property type="component" value="Unassembled WGS sequence"/>
</dbReference>
<accession>A0A963Z219</accession>
<dbReference type="Pfam" id="PF02653">
    <property type="entry name" value="BPD_transp_2"/>
    <property type="match status" value="1"/>
</dbReference>
<dbReference type="InterPro" id="IPR001851">
    <property type="entry name" value="ABC_transp_permease"/>
</dbReference>
<keyword evidence="8" id="KW-1185">Reference proteome</keyword>
<sequence length="311" mass="31749">MKALLRSRPLLTTLVVLVVWIVAGFASPGFGSWPHLRYMLELASVIGLVGAGQTVVVIAGGIDLSVAAIVTLSTIALPLLSWSFDTTGAIAVLGVLALSTLVGLVNGIGIAWLRVHPMIMTLAMATFLQGLLILMAGGSAVTLDNPIVAWLGSARPFGFSACIMLWIVMSGLVLVLLHATPLGARFFALGANPLAARLSGVNIRATTLCAYGISGLMCGLAGLLALGMNGQGYVGIGDPYLLASIAAVVLGGTSILGGRGTYGGTLPGAVLLVTITALITVVNASPGLRDVLFGTLVLGLLLLSGREAKRR</sequence>
<dbReference type="EMBL" id="JAESVA010000004">
    <property type="protein sequence ID" value="MCB8881166.1"/>
    <property type="molecule type" value="Genomic_DNA"/>
</dbReference>
<evidence type="ECO:0000256" key="3">
    <source>
        <dbReference type="ARBA" id="ARBA00022692"/>
    </source>
</evidence>
<feature type="transmembrane region" description="Helical" evidence="6">
    <location>
        <begin position="208"/>
        <end position="228"/>
    </location>
</feature>
<dbReference type="CDD" id="cd06579">
    <property type="entry name" value="TM_PBP1_transp_AraH_like"/>
    <property type="match status" value="1"/>
</dbReference>
<dbReference type="PANTHER" id="PTHR32196">
    <property type="entry name" value="ABC TRANSPORTER PERMEASE PROTEIN YPHD-RELATED-RELATED"/>
    <property type="match status" value="1"/>
</dbReference>
<evidence type="ECO:0000313" key="8">
    <source>
        <dbReference type="Proteomes" id="UP000721844"/>
    </source>
</evidence>
<dbReference type="GO" id="GO:0022857">
    <property type="term" value="F:transmembrane transporter activity"/>
    <property type="evidence" value="ECO:0007669"/>
    <property type="project" value="InterPro"/>
</dbReference>
<feature type="transmembrane region" description="Helical" evidence="6">
    <location>
        <begin position="240"/>
        <end position="258"/>
    </location>
</feature>
<keyword evidence="4 6" id="KW-1133">Transmembrane helix</keyword>
<dbReference type="PANTHER" id="PTHR32196:SF72">
    <property type="entry name" value="RIBOSE IMPORT PERMEASE PROTEIN RBSC"/>
    <property type="match status" value="1"/>
</dbReference>
<evidence type="ECO:0000256" key="5">
    <source>
        <dbReference type="ARBA" id="ARBA00023136"/>
    </source>
</evidence>
<evidence type="ECO:0000256" key="2">
    <source>
        <dbReference type="ARBA" id="ARBA00022475"/>
    </source>
</evidence>
<protein>
    <submittedName>
        <fullName evidence="7">ABC transporter permease</fullName>
    </submittedName>
</protein>
<feature type="transmembrane region" description="Helical" evidence="6">
    <location>
        <begin position="90"/>
        <end position="113"/>
    </location>
</feature>
<feature type="transmembrane region" description="Helical" evidence="6">
    <location>
        <begin position="120"/>
        <end position="143"/>
    </location>
</feature>
<proteinExistence type="predicted"/>
<feature type="transmembrane region" description="Helical" evidence="6">
    <location>
        <begin position="291"/>
        <end position="308"/>
    </location>
</feature>
<feature type="transmembrane region" description="Helical" evidence="6">
    <location>
        <begin position="265"/>
        <end position="285"/>
    </location>
</feature>
<organism evidence="7 8">
    <name type="scientific">Acidisoma cellulosilyticum</name>
    <dbReference type="NCBI Taxonomy" id="2802395"/>
    <lineage>
        <taxon>Bacteria</taxon>
        <taxon>Pseudomonadati</taxon>
        <taxon>Pseudomonadota</taxon>
        <taxon>Alphaproteobacteria</taxon>
        <taxon>Acetobacterales</taxon>
        <taxon>Acidocellaceae</taxon>
        <taxon>Acidisoma</taxon>
    </lineage>
</organism>